<feature type="region of interest" description="Disordered" evidence="1">
    <location>
        <begin position="220"/>
        <end position="242"/>
    </location>
</feature>
<dbReference type="Proteomes" id="UP001066276">
    <property type="component" value="Chromosome 7"/>
</dbReference>
<accession>A0AAV7PR20</accession>
<sequence length="242" mass="27434">MANSLSERKVELTEWDTYRVLQLKEICQASGVAYWGRAKKTELEEALRAWAEDYSEGEAQPEEDLGWGEQDERGPEGPNGHWTEGENLLFPDLGGLLGNGSSVSTQSLSLEDLEDRREEKKLRLEPLGAQGPGGDRGADPEQSRVARRSELPIPASRYRETPRGGRRRRRAAGVSRGSRPLRRRPTWREVRGPSRWKIGPDRRVHDRQCGLVSIQLRMRRRSQYGPDSARCDLPLGSDTQQH</sequence>
<proteinExistence type="predicted"/>
<dbReference type="EMBL" id="JANPWB010000011">
    <property type="protein sequence ID" value="KAJ1129349.1"/>
    <property type="molecule type" value="Genomic_DNA"/>
</dbReference>
<evidence type="ECO:0000313" key="3">
    <source>
        <dbReference type="Proteomes" id="UP001066276"/>
    </source>
</evidence>
<feature type="compositionally biased region" description="Basic and acidic residues" evidence="1">
    <location>
        <begin position="186"/>
        <end position="201"/>
    </location>
</feature>
<feature type="compositionally biased region" description="Basic and acidic residues" evidence="1">
    <location>
        <begin position="136"/>
        <end position="150"/>
    </location>
</feature>
<comment type="caution">
    <text evidence="2">The sequence shown here is derived from an EMBL/GenBank/DDBJ whole genome shotgun (WGS) entry which is preliminary data.</text>
</comment>
<feature type="compositionally biased region" description="Basic and acidic residues" evidence="1">
    <location>
        <begin position="114"/>
        <end position="124"/>
    </location>
</feature>
<evidence type="ECO:0000256" key="1">
    <source>
        <dbReference type="SAM" id="MobiDB-lite"/>
    </source>
</evidence>
<evidence type="ECO:0008006" key="4">
    <source>
        <dbReference type="Google" id="ProtNLM"/>
    </source>
</evidence>
<gene>
    <name evidence="2" type="ORF">NDU88_007720</name>
</gene>
<organism evidence="2 3">
    <name type="scientific">Pleurodeles waltl</name>
    <name type="common">Iberian ribbed newt</name>
    <dbReference type="NCBI Taxonomy" id="8319"/>
    <lineage>
        <taxon>Eukaryota</taxon>
        <taxon>Metazoa</taxon>
        <taxon>Chordata</taxon>
        <taxon>Craniata</taxon>
        <taxon>Vertebrata</taxon>
        <taxon>Euteleostomi</taxon>
        <taxon>Amphibia</taxon>
        <taxon>Batrachia</taxon>
        <taxon>Caudata</taxon>
        <taxon>Salamandroidea</taxon>
        <taxon>Salamandridae</taxon>
        <taxon>Pleurodelinae</taxon>
        <taxon>Pleurodeles</taxon>
    </lineage>
</organism>
<keyword evidence="3" id="KW-1185">Reference proteome</keyword>
<reference evidence="2" key="1">
    <citation type="journal article" date="2022" name="bioRxiv">
        <title>Sequencing and chromosome-scale assembly of the giantPleurodeles waltlgenome.</title>
        <authorList>
            <person name="Brown T."/>
            <person name="Elewa A."/>
            <person name="Iarovenko S."/>
            <person name="Subramanian E."/>
            <person name="Araus A.J."/>
            <person name="Petzold A."/>
            <person name="Susuki M."/>
            <person name="Suzuki K.-i.T."/>
            <person name="Hayashi T."/>
            <person name="Toyoda A."/>
            <person name="Oliveira C."/>
            <person name="Osipova E."/>
            <person name="Leigh N.D."/>
            <person name="Simon A."/>
            <person name="Yun M.H."/>
        </authorList>
    </citation>
    <scope>NUCLEOTIDE SEQUENCE</scope>
    <source>
        <strain evidence="2">20211129_DDA</strain>
        <tissue evidence="2">Liver</tissue>
    </source>
</reference>
<evidence type="ECO:0000313" key="2">
    <source>
        <dbReference type="EMBL" id="KAJ1129349.1"/>
    </source>
</evidence>
<feature type="compositionally biased region" description="Acidic residues" evidence="1">
    <location>
        <begin position="53"/>
        <end position="66"/>
    </location>
</feature>
<protein>
    <recommendedName>
        <fullName evidence="4">Rho termination factor N-terminal domain-containing protein</fullName>
    </recommendedName>
</protein>
<feature type="region of interest" description="Disordered" evidence="1">
    <location>
        <begin position="52"/>
        <end position="201"/>
    </location>
</feature>
<name>A0AAV7PR20_PLEWA</name>
<dbReference type="AlphaFoldDB" id="A0AAV7PR20"/>